<feature type="transmembrane region" description="Helical" evidence="5">
    <location>
        <begin position="399"/>
        <end position="421"/>
    </location>
</feature>
<dbReference type="AlphaFoldDB" id="A0A0C3CLJ5"/>
<dbReference type="Gene3D" id="1.20.1740.10">
    <property type="entry name" value="Amino acid/polyamine transporter I"/>
    <property type="match status" value="1"/>
</dbReference>
<dbReference type="EMBL" id="KN832878">
    <property type="protein sequence ID" value="KIM99883.1"/>
    <property type="molecule type" value="Genomic_DNA"/>
</dbReference>
<feature type="transmembrane region" description="Helical" evidence="5">
    <location>
        <begin position="367"/>
        <end position="387"/>
    </location>
</feature>
<dbReference type="HOGENOM" id="CLU_013661_1_1_1"/>
<reference evidence="6 7" key="1">
    <citation type="submission" date="2014-04" db="EMBL/GenBank/DDBJ databases">
        <authorList>
            <consortium name="DOE Joint Genome Institute"/>
            <person name="Kuo A."/>
            <person name="Martino E."/>
            <person name="Perotto S."/>
            <person name="Kohler A."/>
            <person name="Nagy L.G."/>
            <person name="Floudas D."/>
            <person name="Copeland A."/>
            <person name="Barry K.W."/>
            <person name="Cichocki N."/>
            <person name="Veneault-Fourrey C."/>
            <person name="LaButti K."/>
            <person name="Lindquist E.A."/>
            <person name="Lipzen A."/>
            <person name="Lundell T."/>
            <person name="Morin E."/>
            <person name="Murat C."/>
            <person name="Sun H."/>
            <person name="Tunlid A."/>
            <person name="Henrissat B."/>
            <person name="Grigoriev I.V."/>
            <person name="Hibbett D.S."/>
            <person name="Martin F."/>
            <person name="Nordberg H.P."/>
            <person name="Cantor M.N."/>
            <person name="Hua S.X."/>
        </authorList>
    </citation>
    <scope>NUCLEOTIDE SEQUENCE [LARGE SCALE GENOMIC DNA]</scope>
    <source>
        <strain evidence="6 7">Zn</strain>
    </source>
</reference>
<dbReference type="Pfam" id="PF13520">
    <property type="entry name" value="AA_permease_2"/>
    <property type="match status" value="1"/>
</dbReference>
<evidence type="ECO:0000256" key="3">
    <source>
        <dbReference type="ARBA" id="ARBA00022989"/>
    </source>
</evidence>
<evidence type="ECO:0000256" key="4">
    <source>
        <dbReference type="ARBA" id="ARBA00023136"/>
    </source>
</evidence>
<comment type="subcellular location">
    <subcellularLocation>
        <location evidence="1">Membrane</location>
        <topology evidence="1">Multi-pass membrane protein</topology>
    </subcellularLocation>
</comment>
<dbReference type="PANTHER" id="PTHR11785:SF382">
    <property type="entry name" value="LOW-AFFINITY METHIONINE PERMEASE"/>
    <property type="match status" value="1"/>
</dbReference>
<protein>
    <recommendedName>
        <fullName evidence="8">Amino acid permease/ SLC12A domain-containing protein</fullName>
    </recommendedName>
</protein>
<dbReference type="OrthoDB" id="5982228at2759"/>
<proteinExistence type="predicted"/>
<feature type="transmembrane region" description="Helical" evidence="5">
    <location>
        <begin position="6"/>
        <end position="27"/>
    </location>
</feature>
<keyword evidence="2 5" id="KW-0812">Transmembrane</keyword>
<evidence type="ECO:0000256" key="2">
    <source>
        <dbReference type="ARBA" id="ARBA00022692"/>
    </source>
</evidence>
<dbReference type="Proteomes" id="UP000054321">
    <property type="component" value="Unassembled WGS sequence"/>
</dbReference>
<name>A0A0C3CLJ5_OIDMZ</name>
<dbReference type="InterPro" id="IPR050598">
    <property type="entry name" value="AminoAcid_Transporter"/>
</dbReference>
<evidence type="ECO:0000256" key="5">
    <source>
        <dbReference type="SAM" id="Phobius"/>
    </source>
</evidence>
<evidence type="ECO:0000313" key="6">
    <source>
        <dbReference type="EMBL" id="KIM99883.1"/>
    </source>
</evidence>
<dbReference type="STRING" id="913774.A0A0C3CLJ5"/>
<dbReference type="PIRSF" id="PIRSF006060">
    <property type="entry name" value="AA_transporter"/>
    <property type="match status" value="1"/>
</dbReference>
<keyword evidence="3 5" id="KW-1133">Transmembrane helix</keyword>
<feature type="transmembrane region" description="Helical" evidence="5">
    <location>
        <begin position="478"/>
        <end position="497"/>
    </location>
</feature>
<feature type="transmembrane region" description="Helical" evidence="5">
    <location>
        <begin position="187"/>
        <end position="204"/>
    </location>
</feature>
<dbReference type="InterPro" id="IPR002293">
    <property type="entry name" value="AA/rel_permease1"/>
</dbReference>
<organism evidence="6 7">
    <name type="scientific">Oidiodendron maius (strain Zn)</name>
    <dbReference type="NCBI Taxonomy" id="913774"/>
    <lineage>
        <taxon>Eukaryota</taxon>
        <taxon>Fungi</taxon>
        <taxon>Dikarya</taxon>
        <taxon>Ascomycota</taxon>
        <taxon>Pezizomycotina</taxon>
        <taxon>Leotiomycetes</taxon>
        <taxon>Leotiomycetes incertae sedis</taxon>
        <taxon>Myxotrichaceae</taxon>
        <taxon>Oidiodendron</taxon>
    </lineage>
</organism>
<dbReference type="InParanoid" id="A0A0C3CLJ5"/>
<keyword evidence="4 5" id="KW-0472">Membrane</keyword>
<accession>A0A0C3CLJ5</accession>
<dbReference type="GO" id="GO:0015179">
    <property type="term" value="F:L-amino acid transmembrane transporter activity"/>
    <property type="evidence" value="ECO:0007669"/>
    <property type="project" value="TreeGrafter"/>
</dbReference>
<evidence type="ECO:0000313" key="7">
    <source>
        <dbReference type="Proteomes" id="UP000054321"/>
    </source>
</evidence>
<sequence length="558" mass="62032">MLGTQSVGVTLLFWAAGAVYTIAGAHLNIEFGLSTPRHEFEGRWQGIPRSGGTLNYLQYVFKWPAYRQRTVLLVSCIFAMAYIVLGNMAGNCLIFCIHTLQAANAPASNSAVRGLAVAAATLACLIHAFSRRGGIWLGNFFALIKVLMLLLVVIVGICAWAGVFHTETYAYQNLAVNNSFKGASQDSYGYTSAFLAVIFAWSGFDQPNYVLGEIGTPRKKMPRGTIIGVSIVITLYLLVNIAYMVVVPKEAQLNPENNVAHLFFKLTFGSLSKDDTQPLRILSAFMAISSFGNIVVMTFIAARVKQEIAKEGILPFPKFFGQTKNLSFGRFLNRIQSDKHSFLNRMFHWLLKQPWLDPQEHSQETPFGALFLHWTFTVIMILATTHLSPTDAYGVLVNLYSYTIVAVLGFAIAIGMLKLRFSSRERWQTKSSFNPFLSILSAFIFAIGSAYPIVASWVPPMGVFATHGAVAWYTTPTVSWSILTFGVVWYLAFLTYASRRLRKDGVEFQVQKVPEFDRDPQPDGPPVQIGETVFLAWVAKECIRPMVNNAGHVSRESF</sequence>
<evidence type="ECO:0008006" key="8">
    <source>
        <dbReference type="Google" id="ProtNLM"/>
    </source>
</evidence>
<feature type="transmembrane region" description="Helical" evidence="5">
    <location>
        <begin position="281"/>
        <end position="302"/>
    </location>
</feature>
<evidence type="ECO:0000256" key="1">
    <source>
        <dbReference type="ARBA" id="ARBA00004141"/>
    </source>
</evidence>
<feature type="transmembrane region" description="Helical" evidence="5">
    <location>
        <begin position="71"/>
        <end position="100"/>
    </location>
</feature>
<feature type="transmembrane region" description="Helical" evidence="5">
    <location>
        <begin position="112"/>
        <end position="130"/>
    </location>
</feature>
<feature type="transmembrane region" description="Helical" evidence="5">
    <location>
        <begin position="225"/>
        <end position="246"/>
    </location>
</feature>
<dbReference type="PANTHER" id="PTHR11785">
    <property type="entry name" value="AMINO ACID TRANSPORTER"/>
    <property type="match status" value="1"/>
</dbReference>
<feature type="transmembrane region" description="Helical" evidence="5">
    <location>
        <begin position="433"/>
        <end position="458"/>
    </location>
</feature>
<feature type="transmembrane region" description="Helical" evidence="5">
    <location>
        <begin position="142"/>
        <end position="163"/>
    </location>
</feature>
<keyword evidence="7" id="KW-1185">Reference proteome</keyword>
<gene>
    <name evidence="6" type="ORF">OIDMADRAFT_42818</name>
</gene>
<dbReference type="GO" id="GO:0016020">
    <property type="term" value="C:membrane"/>
    <property type="evidence" value="ECO:0007669"/>
    <property type="project" value="UniProtKB-SubCell"/>
</dbReference>
<reference evidence="7" key="2">
    <citation type="submission" date="2015-01" db="EMBL/GenBank/DDBJ databases">
        <title>Evolutionary Origins and Diversification of the Mycorrhizal Mutualists.</title>
        <authorList>
            <consortium name="DOE Joint Genome Institute"/>
            <consortium name="Mycorrhizal Genomics Consortium"/>
            <person name="Kohler A."/>
            <person name="Kuo A."/>
            <person name="Nagy L.G."/>
            <person name="Floudas D."/>
            <person name="Copeland A."/>
            <person name="Barry K.W."/>
            <person name="Cichocki N."/>
            <person name="Veneault-Fourrey C."/>
            <person name="LaButti K."/>
            <person name="Lindquist E.A."/>
            <person name="Lipzen A."/>
            <person name="Lundell T."/>
            <person name="Morin E."/>
            <person name="Murat C."/>
            <person name="Riley R."/>
            <person name="Ohm R."/>
            <person name="Sun H."/>
            <person name="Tunlid A."/>
            <person name="Henrissat B."/>
            <person name="Grigoriev I.V."/>
            <person name="Hibbett D.S."/>
            <person name="Martin F."/>
        </authorList>
    </citation>
    <scope>NUCLEOTIDE SEQUENCE [LARGE SCALE GENOMIC DNA]</scope>
    <source>
        <strain evidence="7">Zn</strain>
    </source>
</reference>